<evidence type="ECO:0000313" key="2">
    <source>
        <dbReference type="Proteomes" id="UP000596857"/>
    </source>
</evidence>
<protein>
    <submittedName>
        <fullName evidence="1">DUF488 family protein</fullName>
    </submittedName>
</protein>
<sequence>MLEHSCRKSTDLPYSIYLKRIYEPAAPEDGYRILVDRLWPRGITKQQAAIDEWMKELAPSPGLRRWFGHIPERFAAFSDSYIRELEEDPARGRLAAEIAELALAQDVTLVYAAKAPIHNHAQVLYKWLLSRQ</sequence>
<accession>A0ABX1YFU1</accession>
<dbReference type="PANTHER" id="PTHR36849">
    <property type="entry name" value="CYTOPLASMIC PROTEIN-RELATED"/>
    <property type="match status" value="1"/>
</dbReference>
<dbReference type="PANTHER" id="PTHR36849:SF1">
    <property type="entry name" value="CYTOPLASMIC PROTEIN"/>
    <property type="match status" value="1"/>
</dbReference>
<proteinExistence type="predicted"/>
<keyword evidence="2" id="KW-1185">Reference proteome</keyword>
<evidence type="ECO:0000313" key="1">
    <source>
        <dbReference type="EMBL" id="NOU79041.1"/>
    </source>
</evidence>
<comment type="caution">
    <text evidence="1">The sequence shown here is derived from an EMBL/GenBank/DDBJ whole genome shotgun (WGS) entry which is preliminary data.</text>
</comment>
<dbReference type="EMBL" id="WHOB01000021">
    <property type="protein sequence ID" value="NOU79041.1"/>
    <property type="molecule type" value="Genomic_DNA"/>
</dbReference>
<dbReference type="InterPro" id="IPR052552">
    <property type="entry name" value="YeaO-like"/>
</dbReference>
<dbReference type="Proteomes" id="UP000596857">
    <property type="component" value="Unassembled WGS sequence"/>
</dbReference>
<dbReference type="Pfam" id="PF22752">
    <property type="entry name" value="DUF488-N3i"/>
    <property type="match status" value="1"/>
</dbReference>
<gene>
    <name evidence="1" type="ORF">GC101_09115</name>
</gene>
<name>A0ABX1YFU1_9BACL</name>
<organism evidence="1 2">
    <name type="scientific">Paenibacillus phytohabitans</name>
    <dbReference type="NCBI Taxonomy" id="2654978"/>
    <lineage>
        <taxon>Bacteria</taxon>
        <taxon>Bacillati</taxon>
        <taxon>Bacillota</taxon>
        <taxon>Bacilli</taxon>
        <taxon>Bacillales</taxon>
        <taxon>Paenibacillaceae</taxon>
        <taxon>Paenibacillus</taxon>
    </lineage>
</organism>
<reference evidence="1 2" key="1">
    <citation type="submission" date="2019-10" db="EMBL/GenBank/DDBJ databases">
        <title>Description of Paenibacillus terricola sp. nov.</title>
        <authorList>
            <person name="Carlier A."/>
            <person name="Qi S."/>
        </authorList>
    </citation>
    <scope>NUCLEOTIDE SEQUENCE [LARGE SCALE GENOMIC DNA]</scope>
    <source>
        <strain evidence="1 2">LMG 31459</strain>
    </source>
</reference>
<dbReference type="RefSeq" id="WP_171716975.1">
    <property type="nucleotide sequence ID" value="NZ_WHOB01000021.1"/>
</dbReference>